<dbReference type="HOGENOM" id="CLU_1404001_0_0_1"/>
<proteinExistence type="predicted"/>
<dbReference type="AlphaFoldDB" id="E0VFP5"/>
<evidence type="ECO:0000313" key="3">
    <source>
        <dbReference type="EnsemblMetazoa" id="PHUM163930-PA"/>
    </source>
</evidence>
<dbReference type="RefSeq" id="XP_002424939.1">
    <property type="nucleotide sequence ID" value="XM_002424894.1"/>
</dbReference>
<dbReference type="Proteomes" id="UP000009046">
    <property type="component" value="Unassembled WGS sequence"/>
</dbReference>
<name>E0VFP5_PEDHC</name>
<reference evidence="2" key="1">
    <citation type="submission" date="2007-04" db="EMBL/GenBank/DDBJ databases">
        <title>Annotation of Pediculus humanus corporis strain USDA.</title>
        <authorList>
            <person name="Kirkness E."/>
            <person name="Hannick L."/>
            <person name="Hass B."/>
            <person name="Bruggner R."/>
            <person name="Lawson D."/>
            <person name="Bidwell S."/>
            <person name="Joardar V."/>
            <person name="Caler E."/>
            <person name="Walenz B."/>
            <person name="Inman J."/>
            <person name="Schobel S."/>
            <person name="Galinsky K."/>
            <person name="Amedeo P."/>
            <person name="Strausberg R."/>
        </authorList>
    </citation>
    <scope>NUCLEOTIDE SEQUENCE</scope>
    <source>
        <strain>USDA</strain>
    </source>
</reference>
<evidence type="ECO:0000256" key="1">
    <source>
        <dbReference type="SAM" id="Phobius"/>
    </source>
</evidence>
<evidence type="ECO:0000313" key="4">
    <source>
        <dbReference type="Proteomes" id="UP000009046"/>
    </source>
</evidence>
<reference evidence="2" key="2">
    <citation type="submission" date="2007-04" db="EMBL/GenBank/DDBJ databases">
        <title>The genome of the human body louse.</title>
        <authorList>
            <consortium name="The Human Body Louse Genome Consortium"/>
            <person name="Kirkness E."/>
            <person name="Walenz B."/>
            <person name="Hass B."/>
            <person name="Bruggner R."/>
            <person name="Strausberg R."/>
        </authorList>
    </citation>
    <scope>NUCLEOTIDE SEQUENCE</scope>
    <source>
        <strain>USDA</strain>
    </source>
</reference>
<keyword evidence="4" id="KW-1185">Reference proteome</keyword>
<dbReference type="GeneID" id="8236593"/>
<feature type="transmembrane region" description="Helical" evidence="1">
    <location>
        <begin position="170"/>
        <end position="188"/>
    </location>
</feature>
<accession>E0VFP5</accession>
<dbReference type="InParanoid" id="E0VFP5"/>
<dbReference type="CTD" id="8236593"/>
<dbReference type="EMBL" id="AAZO01001915">
    <property type="status" value="NOT_ANNOTATED_CDS"/>
    <property type="molecule type" value="Genomic_DNA"/>
</dbReference>
<organism>
    <name type="scientific">Pediculus humanus subsp. corporis</name>
    <name type="common">Body louse</name>
    <dbReference type="NCBI Taxonomy" id="121224"/>
    <lineage>
        <taxon>Eukaryota</taxon>
        <taxon>Metazoa</taxon>
        <taxon>Ecdysozoa</taxon>
        <taxon>Arthropoda</taxon>
        <taxon>Hexapoda</taxon>
        <taxon>Insecta</taxon>
        <taxon>Pterygota</taxon>
        <taxon>Neoptera</taxon>
        <taxon>Paraneoptera</taxon>
        <taxon>Psocodea</taxon>
        <taxon>Troctomorpha</taxon>
        <taxon>Phthiraptera</taxon>
        <taxon>Anoplura</taxon>
        <taxon>Pediculidae</taxon>
        <taxon>Pediculus</taxon>
    </lineage>
</organism>
<dbReference type="EnsemblMetazoa" id="PHUM163930-RA">
    <property type="protein sequence ID" value="PHUM163930-PA"/>
    <property type="gene ID" value="PHUM163930"/>
</dbReference>
<dbReference type="EMBL" id="DS235123">
    <property type="protein sequence ID" value="EEB12201.1"/>
    <property type="molecule type" value="Genomic_DNA"/>
</dbReference>
<protein>
    <submittedName>
        <fullName evidence="2 3">Uncharacterized protein</fullName>
    </submittedName>
</protein>
<evidence type="ECO:0000313" key="2">
    <source>
        <dbReference type="EMBL" id="EEB12201.1"/>
    </source>
</evidence>
<keyword evidence="1" id="KW-1133">Transmembrane helix</keyword>
<dbReference type="VEuPathDB" id="VectorBase:PHUM163930"/>
<reference evidence="3" key="3">
    <citation type="submission" date="2021-02" db="UniProtKB">
        <authorList>
            <consortium name="EnsemblMetazoa"/>
        </authorList>
    </citation>
    <scope>IDENTIFICATION</scope>
    <source>
        <strain evidence="3">USDA</strain>
    </source>
</reference>
<gene>
    <name evidence="3" type="primary">8236593</name>
    <name evidence="2" type="ORF">Phum_PHUM163930</name>
</gene>
<keyword evidence="1" id="KW-0472">Membrane</keyword>
<keyword evidence="1" id="KW-0812">Transmembrane</keyword>
<sequence>MNSFNSCFDGIKVNNCMMLTNIKKPLKNTVKKKKTCTCVSIKIDDHRDGDQQPPVANIECSSHPGFCVLDDSGTCTKRESAIHCAEVSLKSLGQTLLLKKEEEECKNKCDGSGCNSRKLHHYKIDLNNSNETGLAADKQCQTCGSECSPATCNKRSRQYFISWDKIRSKIIIFIVLAFVVWLSVYTALSLTSNL</sequence>
<dbReference type="KEGG" id="phu:Phum_PHUM163930"/>